<dbReference type="Proteomes" id="UP000184512">
    <property type="component" value="Unassembled WGS sequence"/>
</dbReference>
<dbReference type="OrthoDB" id="3240543at2"/>
<keyword evidence="2" id="KW-1185">Reference proteome</keyword>
<protein>
    <submittedName>
        <fullName evidence="1">Uncharacterized protein</fullName>
    </submittedName>
</protein>
<dbReference type="RefSeq" id="WP_073186899.1">
    <property type="nucleotide sequence ID" value="NZ_FQZG01000022.1"/>
</dbReference>
<proteinExistence type="predicted"/>
<reference evidence="1 2" key="1">
    <citation type="submission" date="2016-11" db="EMBL/GenBank/DDBJ databases">
        <authorList>
            <person name="Jaros S."/>
            <person name="Januszkiewicz K."/>
            <person name="Wedrychowicz H."/>
        </authorList>
    </citation>
    <scope>NUCLEOTIDE SEQUENCE [LARGE SCALE GENOMIC DNA]</scope>
    <source>
        <strain evidence="1 2">DSM 12906</strain>
    </source>
</reference>
<evidence type="ECO:0000313" key="1">
    <source>
        <dbReference type="EMBL" id="SHI98906.1"/>
    </source>
</evidence>
<evidence type="ECO:0000313" key="2">
    <source>
        <dbReference type="Proteomes" id="UP000184512"/>
    </source>
</evidence>
<accession>A0A1M6FMJ2</accession>
<name>A0A1M6FMJ2_9ACTN</name>
<gene>
    <name evidence="1" type="ORF">SAMN02745244_01483</name>
</gene>
<dbReference type="AlphaFoldDB" id="A0A1M6FMJ2"/>
<sequence length="345" mass="37412">MTLPQGRSVAEWTGQGLVALASRHLREEFARLYPDAAEVASVDAIEALALIPDVVVEWASTPPRGSCELGGVYDGDVEPARIIIRESHNRKRNLFTALHEVGHHIFWNDEAWQFQILPELRDKARLIEEKIVNDFAASILVPEEAVALHLGDGVSPEGIQALIQGTQASATTCCIRALNQPGQRLVILASEDGHIWYADSNGTPYNPGKRVAQPALISAIERARESGKYRLMGGDGIRYSKGWADTDVCLDVLLHDGLVIAVVTSTRPSLRGSVSTGWHEVCEACGAEFAVSASSGQCTTCGDWKCPDCRGCQCTASKAVYCRRCFLALPTAEVSKGMAVHEECE</sequence>
<dbReference type="EMBL" id="FQZG01000022">
    <property type="protein sequence ID" value="SHI98906.1"/>
    <property type="molecule type" value="Genomic_DNA"/>
</dbReference>
<organism evidence="1 2">
    <name type="scientific">Tessaracoccus bendigoensis DSM 12906</name>
    <dbReference type="NCBI Taxonomy" id="1123357"/>
    <lineage>
        <taxon>Bacteria</taxon>
        <taxon>Bacillati</taxon>
        <taxon>Actinomycetota</taxon>
        <taxon>Actinomycetes</taxon>
        <taxon>Propionibacteriales</taxon>
        <taxon>Propionibacteriaceae</taxon>
        <taxon>Tessaracoccus</taxon>
    </lineage>
</organism>
<dbReference type="STRING" id="1123357.SAMN02745244_01483"/>
<dbReference type="Gene3D" id="1.10.10.2910">
    <property type="match status" value="1"/>
</dbReference>